<keyword evidence="8" id="KW-1185">Reference proteome</keyword>
<dbReference type="InterPro" id="IPR008271">
    <property type="entry name" value="Ser/Thr_kinase_AS"/>
</dbReference>
<dbReference type="GO" id="GO:0004715">
    <property type="term" value="F:non-membrane spanning protein tyrosine kinase activity"/>
    <property type="evidence" value="ECO:0007669"/>
    <property type="project" value="UniProtKB-EC"/>
</dbReference>
<dbReference type="PANTHER" id="PTHR45756:SF1">
    <property type="entry name" value="PROTEIN KINASE DOMAIN CONTAINING PROTEIN"/>
    <property type="match status" value="1"/>
</dbReference>
<dbReference type="InterPro" id="IPR000719">
    <property type="entry name" value="Prot_kinase_dom"/>
</dbReference>
<dbReference type="VEuPathDB" id="AmoebaDB:EIN_224710"/>
<dbReference type="GO" id="GO:0005524">
    <property type="term" value="F:ATP binding"/>
    <property type="evidence" value="ECO:0007669"/>
    <property type="project" value="UniProtKB-UniRule"/>
</dbReference>
<dbReference type="InterPro" id="IPR017441">
    <property type="entry name" value="Protein_kinase_ATP_BS"/>
</dbReference>
<keyword evidence="2 4" id="KW-0547">Nucleotide-binding</keyword>
<evidence type="ECO:0000313" key="7">
    <source>
        <dbReference type="EMBL" id="ELP88218.1"/>
    </source>
</evidence>
<dbReference type="SMART" id="SM00261">
    <property type="entry name" value="FU"/>
    <property type="match status" value="3"/>
</dbReference>
<evidence type="ECO:0000256" key="4">
    <source>
        <dbReference type="PROSITE-ProRule" id="PRU10141"/>
    </source>
</evidence>
<keyword evidence="1" id="KW-0723">Serine/threonine-protein kinase</keyword>
<dbReference type="PROSITE" id="PS00107">
    <property type="entry name" value="PROTEIN_KINASE_ATP"/>
    <property type="match status" value="1"/>
</dbReference>
<dbReference type="InterPro" id="IPR001245">
    <property type="entry name" value="Ser-Thr/Tyr_kinase_cat_dom"/>
</dbReference>
<keyword evidence="5" id="KW-1133">Transmembrane helix</keyword>
<organism evidence="7 8">
    <name type="scientific">Entamoeba invadens IP1</name>
    <dbReference type="NCBI Taxonomy" id="370355"/>
    <lineage>
        <taxon>Eukaryota</taxon>
        <taxon>Amoebozoa</taxon>
        <taxon>Evosea</taxon>
        <taxon>Archamoebae</taxon>
        <taxon>Mastigamoebida</taxon>
        <taxon>Entamoebidae</taxon>
        <taxon>Entamoeba</taxon>
    </lineage>
</organism>
<dbReference type="EMBL" id="KB206756">
    <property type="protein sequence ID" value="ELP88218.1"/>
    <property type="molecule type" value="Genomic_DNA"/>
</dbReference>
<keyword evidence="3 4" id="KW-0067">ATP-binding</keyword>
<dbReference type="InterPro" id="IPR009030">
    <property type="entry name" value="Growth_fac_rcpt_cys_sf"/>
</dbReference>
<evidence type="ECO:0000256" key="3">
    <source>
        <dbReference type="ARBA" id="ARBA00022840"/>
    </source>
</evidence>
<dbReference type="PROSITE" id="PS00108">
    <property type="entry name" value="PROTEIN_KINASE_ST"/>
    <property type="match status" value="1"/>
</dbReference>
<feature type="domain" description="Protein kinase" evidence="6">
    <location>
        <begin position="867"/>
        <end position="1133"/>
    </location>
</feature>
<evidence type="ECO:0000256" key="5">
    <source>
        <dbReference type="SAM" id="Phobius"/>
    </source>
</evidence>
<dbReference type="SMART" id="SM00220">
    <property type="entry name" value="S_TKc"/>
    <property type="match status" value="1"/>
</dbReference>
<dbReference type="KEGG" id="eiv:EIN_224710"/>
<sequence length="1133" mass="125981">MTGIPQISFSHLATSTSLSLVDTDYQTVIINSLRDISLVEKYNYIVNEFRVTSKNETLKLCNVTTTGKVFYIDDKFTFSGINDVYEITSKSLDLEITSVTNSKITMSSDNSILKLIGDFSLKVSGEKNVIDVTTMETSLVNTGANLLFSNKGITALNTKTGTALSVVINSTGNCQAGLFGDSFQCILCNTGYFVQDGVCYQNNKLKNCETYDTNGKCLGCKIGFGKADNTGDCLKCSTDCLNCLNNVCLLCSLGNQVKNGVCEYVSTNETNCVSFEQNRCYKCNKKYNVIDAQCTSCGDNTVQCDSRDGVSMESTICELNFKLENKKCINSDGVLIANNGVVSCEDTYYLSSNTCLKCNDAISNVTNCGLCNNKMCIKCLPNTIPDSTTSTCKPVDGCQEYLDNSCVNCGTELIVGFNICRTKKDGCYNMNTHGDCLECDDEHFLSNGNCETKTEASIPSVNCIQPSSKGCNRCEPGYFYDDSFNCQKCSSNCEECFFNSTYCTSCNGESYLYNNLCHSGEELKRTCKKVSPIKGGGCYICKDGFYRGDDQICRDCDSTCETCNQKDKCIFCKDEYFMSSNTFVCKLKSEMSGCTTKINSLTGCAECDSGYFLFGNECFKCGETCATCKNKNDSCLSCGDGLVLNNSLCVPFNQIKYCTSAHNSRCTKCSFWHDISEGKESCETKAVWWVIVIIVILSIVVLIVVFVVIGWLIWAVSKKISEVKRDKAVCVFTMDKSNVRFVKSSTIPIVSMDKSELVFDVDGPIHVNKENRMLLCVGNNSNGSIKVQFTSKTGQMKYEMKVSPNLVLLRSGKACEFEVTVLPLCTSVIKEDISLVVSEFKTGQHYNMPIHFSYETEISTSLDPDELIEDKKLGEGSFGIVFKGTFRGYEVAIKKMKNVSGSDEELDEFEKEVVMLDKFRSDYIIHFYGAVFIPNKICMVTEYAEFGSLNDMIQNKQSDDVSIKQRIKIMTDGARGIEYLHLNGVLHRDVKPDNMLVVSLGDSIPVNAKLTDFGSSRNVNTMMTNMTFTKGIGTPSYMAPEVLQQEHYKMASDVYSFAITMYECFVWGEAYPKSTFKFPWEIPEFVTSGKRLARPEKMDTDLYNVIDMCWSKNPVERMKIEDVVKALSDLKIN</sequence>
<dbReference type="PRINTS" id="PR00109">
    <property type="entry name" value="TYRKINASE"/>
</dbReference>
<keyword evidence="7" id="KW-0418">Kinase</keyword>
<feature type="transmembrane region" description="Helical" evidence="5">
    <location>
        <begin position="686"/>
        <end position="716"/>
    </location>
</feature>
<evidence type="ECO:0000256" key="1">
    <source>
        <dbReference type="ARBA" id="ARBA00022527"/>
    </source>
</evidence>
<reference evidence="7 8" key="1">
    <citation type="submission" date="2012-10" db="EMBL/GenBank/DDBJ databases">
        <authorList>
            <person name="Zafar N."/>
            <person name="Inman J."/>
            <person name="Hall N."/>
            <person name="Lorenzi H."/>
            <person name="Caler E."/>
        </authorList>
    </citation>
    <scope>NUCLEOTIDE SEQUENCE [LARGE SCALE GENOMIC DNA]</scope>
    <source>
        <strain evidence="7 8">IP1</strain>
    </source>
</reference>
<dbReference type="Gene3D" id="3.30.200.20">
    <property type="entry name" value="Phosphorylase Kinase, domain 1"/>
    <property type="match status" value="1"/>
</dbReference>
<evidence type="ECO:0000313" key="8">
    <source>
        <dbReference type="Proteomes" id="UP000014680"/>
    </source>
</evidence>
<dbReference type="PROSITE" id="PS50011">
    <property type="entry name" value="PROTEIN_KINASE_DOM"/>
    <property type="match status" value="1"/>
</dbReference>
<protein>
    <submittedName>
        <fullName evidence="7">Protein serine/threonine kinase, putative</fullName>
        <ecNumber evidence="7">2.7.10.2</ecNumber>
    </submittedName>
</protein>
<dbReference type="RefSeq" id="XP_004254989.1">
    <property type="nucleotide sequence ID" value="XM_004254941.1"/>
</dbReference>
<dbReference type="Pfam" id="PF07714">
    <property type="entry name" value="PK_Tyr_Ser-Thr"/>
    <property type="match status" value="1"/>
</dbReference>
<dbReference type="InterPro" id="IPR011009">
    <property type="entry name" value="Kinase-like_dom_sf"/>
</dbReference>
<dbReference type="OrthoDB" id="300641at2759"/>
<dbReference type="GO" id="GO:0004674">
    <property type="term" value="F:protein serine/threonine kinase activity"/>
    <property type="evidence" value="ECO:0007669"/>
    <property type="project" value="UniProtKB-KW"/>
</dbReference>
<dbReference type="GeneID" id="14887397"/>
<name>A0A0A1U8B1_ENTIV</name>
<dbReference type="InterPro" id="IPR053215">
    <property type="entry name" value="TKL_Ser/Thr_kinase"/>
</dbReference>
<keyword evidence="5" id="KW-0812">Transmembrane</keyword>
<feature type="binding site" evidence="4">
    <location>
        <position position="895"/>
    </location>
    <ligand>
        <name>ATP</name>
        <dbReference type="ChEBI" id="CHEBI:30616"/>
    </ligand>
</feature>
<keyword evidence="5" id="KW-0472">Membrane</keyword>
<dbReference type="InterPro" id="IPR006212">
    <property type="entry name" value="Furin_repeat"/>
</dbReference>
<gene>
    <name evidence="7" type="ORF">EIN_224710</name>
</gene>
<dbReference type="Proteomes" id="UP000014680">
    <property type="component" value="Unassembled WGS sequence"/>
</dbReference>
<keyword evidence="7" id="KW-0808">Transferase</keyword>
<dbReference type="AlphaFoldDB" id="A0A0A1U8B1"/>
<dbReference type="Gene3D" id="2.10.220.10">
    <property type="entry name" value="Hormone Receptor, Insulin-like Growth Factor Receptor 1, Chain A, domain 2"/>
    <property type="match status" value="2"/>
</dbReference>
<dbReference type="SUPFAM" id="SSF56112">
    <property type="entry name" value="Protein kinase-like (PK-like)"/>
    <property type="match status" value="1"/>
</dbReference>
<evidence type="ECO:0000259" key="6">
    <source>
        <dbReference type="PROSITE" id="PS50011"/>
    </source>
</evidence>
<evidence type="ECO:0000256" key="2">
    <source>
        <dbReference type="ARBA" id="ARBA00022741"/>
    </source>
</evidence>
<accession>A0A0A1U8B1</accession>
<proteinExistence type="predicted"/>
<dbReference type="Gene3D" id="1.10.510.10">
    <property type="entry name" value="Transferase(Phosphotransferase) domain 1"/>
    <property type="match status" value="1"/>
</dbReference>
<dbReference type="SUPFAM" id="SSF57184">
    <property type="entry name" value="Growth factor receptor domain"/>
    <property type="match status" value="4"/>
</dbReference>
<dbReference type="EC" id="2.7.10.2" evidence="7"/>
<dbReference type="PANTHER" id="PTHR45756">
    <property type="entry name" value="PALMITOYLTRANSFERASE"/>
    <property type="match status" value="1"/>
</dbReference>